<dbReference type="STRING" id="1149755.A0A2J6RKB1"/>
<dbReference type="OrthoDB" id="152248at2759"/>
<dbReference type="InterPro" id="IPR025649">
    <property type="entry name" value="DUF4360"/>
</dbReference>
<reference evidence="2 3" key="1">
    <citation type="submission" date="2016-04" db="EMBL/GenBank/DDBJ databases">
        <title>A degradative enzymes factory behind the ericoid mycorrhizal symbiosis.</title>
        <authorList>
            <consortium name="DOE Joint Genome Institute"/>
            <person name="Martino E."/>
            <person name="Morin E."/>
            <person name="Grelet G."/>
            <person name="Kuo A."/>
            <person name="Kohler A."/>
            <person name="Daghino S."/>
            <person name="Barry K."/>
            <person name="Choi C."/>
            <person name="Cichocki N."/>
            <person name="Clum A."/>
            <person name="Copeland A."/>
            <person name="Hainaut M."/>
            <person name="Haridas S."/>
            <person name="Labutti K."/>
            <person name="Lindquist E."/>
            <person name="Lipzen A."/>
            <person name="Khouja H.-R."/>
            <person name="Murat C."/>
            <person name="Ohm R."/>
            <person name="Olson A."/>
            <person name="Spatafora J."/>
            <person name="Veneault-Fourrey C."/>
            <person name="Henrissat B."/>
            <person name="Grigoriev I."/>
            <person name="Martin F."/>
            <person name="Perotto S."/>
        </authorList>
    </citation>
    <scope>NUCLEOTIDE SEQUENCE [LARGE SCALE GENOMIC DNA]</scope>
    <source>
        <strain evidence="2 3">F</strain>
    </source>
</reference>
<gene>
    <name evidence="2" type="ORF">L207DRAFT_584352</name>
</gene>
<evidence type="ECO:0000313" key="2">
    <source>
        <dbReference type="EMBL" id="PMD38952.1"/>
    </source>
</evidence>
<keyword evidence="3" id="KW-1185">Reference proteome</keyword>
<dbReference type="PANTHER" id="PTHR38847">
    <property type="match status" value="1"/>
</dbReference>
<evidence type="ECO:0000256" key="1">
    <source>
        <dbReference type="SAM" id="MobiDB-lite"/>
    </source>
</evidence>
<accession>A0A2J6RKB1</accession>
<name>A0A2J6RKB1_HYAVF</name>
<evidence type="ECO:0000313" key="3">
    <source>
        <dbReference type="Proteomes" id="UP000235786"/>
    </source>
</evidence>
<dbReference type="Proteomes" id="UP000235786">
    <property type="component" value="Unassembled WGS sequence"/>
</dbReference>
<protein>
    <submittedName>
        <fullName evidence="2">Uncharacterized protein</fullName>
    </submittedName>
</protein>
<feature type="region of interest" description="Disordered" evidence="1">
    <location>
        <begin position="1"/>
        <end position="22"/>
    </location>
</feature>
<organism evidence="2 3">
    <name type="scientific">Hyaloscypha variabilis (strain UAMH 11265 / GT02V1 / F)</name>
    <name type="common">Meliniomyces variabilis</name>
    <dbReference type="NCBI Taxonomy" id="1149755"/>
    <lineage>
        <taxon>Eukaryota</taxon>
        <taxon>Fungi</taxon>
        <taxon>Dikarya</taxon>
        <taxon>Ascomycota</taxon>
        <taxon>Pezizomycotina</taxon>
        <taxon>Leotiomycetes</taxon>
        <taxon>Helotiales</taxon>
        <taxon>Hyaloscyphaceae</taxon>
        <taxon>Hyaloscypha</taxon>
        <taxon>Hyaloscypha variabilis</taxon>
    </lineage>
</organism>
<feature type="compositionally biased region" description="Basic and acidic residues" evidence="1">
    <location>
        <begin position="1"/>
        <end position="14"/>
    </location>
</feature>
<dbReference type="Pfam" id="PF14273">
    <property type="entry name" value="DUF4360"/>
    <property type="match status" value="1"/>
</dbReference>
<dbReference type="AlphaFoldDB" id="A0A2J6RKB1"/>
<sequence>MTHRYWEHAEENGLKRPSPPAPLLSVSNLRTRRLSWVPHAGLPPRTQYNDPSDDKETVTFGFDKFQAYIGPTASQLNAGVNASFVSTYYFSQAALHTAETREFISGDDTSTDWSQANTYDKVDTVKSASVIWSACGANGILNINNRISLALEKDAPSTAAEELSDDDATVSFTQQVNLAWQPATPLLHHPREAPIQLSAQTLAL</sequence>
<proteinExistence type="predicted"/>
<dbReference type="EMBL" id="KZ613947">
    <property type="protein sequence ID" value="PMD38952.1"/>
    <property type="molecule type" value="Genomic_DNA"/>
</dbReference>
<dbReference type="PANTHER" id="PTHR38847:SF1">
    <property type="entry name" value="PSEUDOURIDINE SYNTHASE RSUA_RLUA-LIKE DOMAIN-CONTAINING PROTEIN"/>
    <property type="match status" value="1"/>
</dbReference>